<feature type="region of interest" description="Disordered" evidence="6">
    <location>
        <begin position="278"/>
        <end position="302"/>
    </location>
</feature>
<feature type="transmembrane region" description="Helical" evidence="7">
    <location>
        <begin position="348"/>
        <end position="365"/>
    </location>
</feature>
<feature type="compositionally biased region" description="Acidic residues" evidence="6">
    <location>
        <begin position="559"/>
        <end position="578"/>
    </location>
</feature>
<dbReference type="GO" id="GO:0022857">
    <property type="term" value="F:transmembrane transporter activity"/>
    <property type="evidence" value="ECO:0007669"/>
    <property type="project" value="InterPro"/>
</dbReference>
<protein>
    <submittedName>
        <fullName evidence="9">Membrane protein</fullName>
    </submittedName>
</protein>
<dbReference type="InParanoid" id="K0KMS9"/>
<reference evidence="9 10" key="1">
    <citation type="journal article" date="2012" name="Eukaryot. Cell">
        <title>Draft genome sequence of Wickerhamomyces ciferrii NRRL Y-1031 F-60-10.</title>
        <authorList>
            <person name="Schneider J."/>
            <person name="Andrea H."/>
            <person name="Blom J."/>
            <person name="Jaenicke S."/>
            <person name="Ruckert C."/>
            <person name="Schorsch C."/>
            <person name="Szczepanowski R."/>
            <person name="Farwick M."/>
            <person name="Goesmann A."/>
            <person name="Puhler A."/>
            <person name="Schaffer S."/>
            <person name="Tauch A."/>
            <person name="Kohler T."/>
            <person name="Brinkrolf K."/>
        </authorList>
    </citation>
    <scope>NUCLEOTIDE SEQUENCE [LARGE SCALE GENOMIC DNA]</scope>
    <source>
        <strain evidence="10">ATCC 14091 / BCRC 22168 / CBS 111 / JCM 3599 / NBRC 0793 / NRRL Y-1031 F-60-10</strain>
    </source>
</reference>
<dbReference type="InterPro" id="IPR011701">
    <property type="entry name" value="MFS"/>
</dbReference>
<dbReference type="HOGENOM" id="CLU_001265_54_5_1"/>
<keyword evidence="2" id="KW-0813">Transport</keyword>
<evidence type="ECO:0000256" key="2">
    <source>
        <dbReference type="ARBA" id="ARBA00022448"/>
    </source>
</evidence>
<dbReference type="Gene3D" id="1.20.1250.20">
    <property type="entry name" value="MFS general substrate transporter like domains"/>
    <property type="match status" value="1"/>
</dbReference>
<feature type="region of interest" description="Disordered" evidence="6">
    <location>
        <begin position="557"/>
        <end position="578"/>
    </location>
</feature>
<feature type="transmembrane region" description="Helical" evidence="7">
    <location>
        <begin position="408"/>
        <end position="427"/>
    </location>
</feature>
<feature type="transmembrane region" description="Helical" evidence="7">
    <location>
        <begin position="439"/>
        <end position="456"/>
    </location>
</feature>
<evidence type="ECO:0000256" key="7">
    <source>
        <dbReference type="SAM" id="Phobius"/>
    </source>
</evidence>
<feature type="transmembrane region" description="Helical" evidence="7">
    <location>
        <begin position="21"/>
        <end position="44"/>
    </location>
</feature>
<evidence type="ECO:0000313" key="10">
    <source>
        <dbReference type="Proteomes" id="UP000009328"/>
    </source>
</evidence>
<dbReference type="PANTHER" id="PTHR23504">
    <property type="entry name" value="MAJOR FACILITATOR SUPERFAMILY DOMAIN-CONTAINING PROTEIN 10"/>
    <property type="match status" value="1"/>
</dbReference>
<feature type="transmembrane region" description="Helical" evidence="7">
    <location>
        <begin position="193"/>
        <end position="214"/>
    </location>
</feature>
<dbReference type="GO" id="GO:0016020">
    <property type="term" value="C:membrane"/>
    <property type="evidence" value="ECO:0007669"/>
    <property type="project" value="UniProtKB-SubCell"/>
</dbReference>
<dbReference type="InterPro" id="IPR020846">
    <property type="entry name" value="MFS_dom"/>
</dbReference>
<comment type="subcellular location">
    <subcellularLocation>
        <location evidence="1">Membrane</location>
        <topology evidence="1">Multi-pass membrane protein</topology>
    </subcellularLocation>
</comment>
<dbReference type="SUPFAM" id="SSF103473">
    <property type="entry name" value="MFS general substrate transporter"/>
    <property type="match status" value="1"/>
</dbReference>
<comment type="caution">
    <text evidence="9">The sequence shown here is derived from an EMBL/GenBank/DDBJ whole genome shotgun (WGS) entry which is preliminary data.</text>
</comment>
<organism evidence="9 10">
    <name type="scientific">Wickerhamomyces ciferrii (strain ATCC 14091 / BCRC 22168 / CBS 111 / JCM 3599 / NBRC 0793 / NRRL Y-1031 F-60-10)</name>
    <name type="common">Yeast</name>
    <name type="synonym">Pichia ciferrii</name>
    <dbReference type="NCBI Taxonomy" id="1206466"/>
    <lineage>
        <taxon>Eukaryota</taxon>
        <taxon>Fungi</taxon>
        <taxon>Dikarya</taxon>
        <taxon>Ascomycota</taxon>
        <taxon>Saccharomycotina</taxon>
        <taxon>Saccharomycetes</taxon>
        <taxon>Phaffomycetales</taxon>
        <taxon>Wickerhamomycetaceae</taxon>
        <taxon>Wickerhamomyces</taxon>
    </lineage>
</organism>
<dbReference type="EMBL" id="CAIF01000254">
    <property type="protein sequence ID" value="CCH46585.1"/>
    <property type="molecule type" value="Genomic_DNA"/>
</dbReference>
<evidence type="ECO:0000256" key="4">
    <source>
        <dbReference type="ARBA" id="ARBA00022989"/>
    </source>
</evidence>
<dbReference type="PANTHER" id="PTHR23504:SF15">
    <property type="entry name" value="MAJOR FACILITATOR SUPERFAMILY (MFS) PROFILE DOMAIN-CONTAINING PROTEIN"/>
    <property type="match status" value="1"/>
</dbReference>
<evidence type="ECO:0000256" key="1">
    <source>
        <dbReference type="ARBA" id="ARBA00004141"/>
    </source>
</evidence>
<dbReference type="eggNOG" id="KOG2615">
    <property type="taxonomic scope" value="Eukaryota"/>
</dbReference>
<keyword evidence="10" id="KW-1185">Reference proteome</keyword>
<feature type="transmembrane region" description="Helical" evidence="7">
    <location>
        <begin position="468"/>
        <end position="489"/>
    </location>
</feature>
<accession>K0KMS9</accession>
<evidence type="ECO:0000259" key="8">
    <source>
        <dbReference type="PROSITE" id="PS50850"/>
    </source>
</evidence>
<dbReference type="AlphaFoldDB" id="K0KMS9"/>
<keyword evidence="5 7" id="KW-0472">Membrane</keyword>
<keyword evidence="4 7" id="KW-1133">Transmembrane helix</keyword>
<name>K0KMS9_WICCF</name>
<evidence type="ECO:0000256" key="6">
    <source>
        <dbReference type="SAM" id="MobiDB-lite"/>
    </source>
</evidence>
<dbReference type="FunCoup" id="K0KMS9">
    <property type="interactions" value="77"/>
</dbReference>
<sequence length="578" mass="65691">MAPKKNQESFRQQMKGFPWSQIFVISLVRFAEPIAFTSLFPYVYFMVKDFGVAENEAEVSKYSGYLSSTFAFCQVLTSFNWGKFADKNGRKPTLIIGLTGSIISLLLLGFAKNYYWALLARSTMGLLNGNVAVIRTMIGEVATERKHQALAFSTMPLIFQVGCVVGPLIGGFLSGKTTRFNVLRPLVEKYPYALPNLFVSALLFISMITAIFFLEETHYKHKYRFDPFVELGDSIKRYIFKIEPKSRAWHKLSIDNTSKQRRNTPPSPAIIDEETALLDEDDDEDNRETSISAAHHRDYSPEIESDESIKSVGNVLTRRQSVALVRSYSLHESQDDEKINYKELLTPHIFYAVVCNFIMSLHIVVHDEFLPIFLAYDVARDKLGNLISEFPLKIVGGLNYTSEDTGQLLSSTGVLGVIFVLFVFPYVDRHYDCLTTYKNFIKIFPICYFLVPYLVFFADHKTLGKLSAYTLTCLKTLGTSISFPQILLIVHNCSPPKHRALINGATISVSALARCTGPLIWGFIMSWGQNYQIAWIGWWLLSLISLLAVYQSRYLKDSNDEDDEEEESHGDEEEEIRS</sequence>
<dbReference type="Pfam" id="PF07690">
    <property type="entry name" value="MFS_1"/>
    <property type="match status" value="1"/>
</dbReference>
<evidence type="ECO:0000256" key="5">
    <source>
        <dbReference type="ARBA" id="ARBA00023136"/>
    </source>
</evidence>
<feature type="transmembrane region" description="Helical" evidence="7">
    <location>
        <begin position="530"/>
        <end position="550"/>
    </location>
</feature>
<evidence type="ECO:0000256" key="3">
    <source>
        <dbReference type="ARBA" id="ARBA00022692"/>
    </source>
</evidence>
<keyword evidence="3 7" id="KW-0812">Transmembrane</keyword>
<feature type="transmembrane region" description="Helical" evidence="7">
    <location>
        <begin position="94"/>
        <end position="111"/>
    </location>
</feature>
<feature type="transmembrane region" description="Helical" evidence="7">
    <location>
        <begin position="150"/>
        <end position="173"/>
    </location>
</feature>
<dbReference type="InterPro" id="IPR036259">
    <property type="entry name" value="MFS_trans_sf"/>
</dbReference>
<evidence type="ECO:0000313" key="9">
    <source>
        <dbReference type="EMBL" id="CCH46585.1"/>
    </source>
</evidence>
<dbReference type="PROSITE" id="PS50850">
    <property type="entry name" value="MFS"/>
    <property type="match status" value="1"/>
</dbReference>
<proteinExistence type="predicted"/>
<feature type="domain" description="Major facilitator superfamily (MFS) profile" evidence="8">
    <location>
        <begin position="21"/>
        <end position="560"/>
    </location>
</feature>
<feature type="transmembrane region" description="Helical" evidence="7">
    <location>
        <begin position="501"/>
        <end position="524"/>
    </location>
</feature>
<dbReference type="CDD" id="cd17330">
    <property type="entry name" value="MFS_SLC46_TetA_like"/>
    <property type="match status" value="1"/>
</dbReference>
<gene>
    <name evidence="9" type="ORF">BN7_6178</name>
</gene>
<dbReference type="Proteomes" id="UP000009328">
    <property type="component" value="Unassembled WGS sequence"/>
</dbReference>